<organism evidence="2 3">
    <name type="scientific">Ricinus communis</name>
    <name type="common">Castor bean</name>
    <dbReference type="NCBI Taxonomy" id="3988"/>
    <lineage>
        <taxon>Eukaryota</taxon>
        <taxon>Viridiplantae</taxon>
        <taxon>Streptophyta</taxon>
        <taxon>Embryophyta</taxon>
        <taxon>Tracheophyta</taxon>
        <taxon>Spermatophyta</taxon>
        <taxon>Magnoliopsida</taxon>
        <taxon>eudicotyledons</taxon>
        <taxon>Gunneridae</taxon>
        <taxon>Pentapetalae</taxon>
        <taxon>rosids</taxon>
        <taxon>fabids</taxon>
        <taxon>Malpighiales</taxon>
        <taxon>Euphorbiaceae</taxon>
        <taxon>Acalyphoideae</taxon>
        <taxon>Acalypheae</taxon>
        <taxon>Ricinus</taxon>
    </lineage>
</organism>
<name>B9TNQ7_RICCO</name>
<dbReference type="Proteomes" id="UP000008311">
    <property type="component" value="Unassembled WGS sequence"/>
</dbReference>
<feature type="compositionally biased region" description="Basic and acidic residues" evidence="1">
    <location>
        <begin position="1"/>
        <end position="14"/>
    </location>
</feature>
<evidence type="ECO:0000313" key="3">
    <source>
        <dbReference type="Proteomes" id="UP000008311"/>
    </source>
</evidence>
<protein>
    <submittedName>
        <fullName evidence="2">Uncharacterized protein</fullName>
    </submittedName>
</protein>
<dbReference type="AlphaFoldDB" id="B9TNQ7"/>
<feature type="region of interest" description="Disordered" evidence="1">
    <location>
        <begin position="1"/>
        <end position="26"/>
    </location>
</feature>
<dbReference type="InParanoid" id="B9TNQ7"/>
<feature type="non-terminal residue" evidence="2">
    <location>
        <position position="1"/>
    </location>
</feature>
<evidence type="ECO:0000313" key="2">
    <source>
        <dbReference type="EMBL" id="EEF22508.1"/>
    </source>
</evidence>
<keyword evidence="3" id="KW-1185">Reference proteome</keyword>
<sequence>RHPGFRRDDGRERWATVGPQKNARHPGEGWRAEVGCWVGSALLLRRRGLGRLHGEIDGAPELRGVGLVDVRLARAEGDDLVAAILECPGPELRALRCPGRLDRAPQLGLRILQHRAGGGGKVGPRQLALQAGGEQRLLP</sequence>
<dbReference type="EMBL" id="EQ993242">
    <property type="protein sequence ID" value="EEF22508.1"/>
    <property type="molecule type" value="Genomic_DNA"/>
</dbReference>
<accession>B9TNQ7</accession>
<proteinExistence type="predicted"/>
<evidence type="ECO:0000256" key="1">
    <source>
        <dbReference type="SAM" id="MobiDB-lite"/>
    </source>
</evidence>
<gene>
    <name evidence="2" type="ORF">RCOM_2028170</name>
</gene>
<reference evidence="3" key="1">
    <citation type="journal article" date="2010" name="Nat. Biotechnol.">
        <title>Draft genome sequence of the oilseed species Ricinus communis.</title>
        <authorList>
            <person name="Chan A.P."/>
            <person name="Crabtree J."/>
            <person name="Zhao Q."/>
            <person name="Lorenzi H."/>
            <person name="Orvis J."/>
            <person name="Puiu D."/>
            <person name="Melake-Berhan A."/>
            <person name="Jones K.M."/>
            <person name="Redman J."/>
            <person name="Chen G."/>
            <person name="Cahoon E.B."/>
            <person name="Gedil M."/>
            <person name="Stanke M."/>
            <person name="Haas B.J."/>
            <person name="Wortman J.R."/>
            <person name="Fraser-Liggett C.M."/>
            <person name="Ravel J."/>
            <person name="Rabinowicz P.D."/>
        </authorList>
    </citation>
    <scope>NUCLEOTIDE SEQUENCE [LARGE SCALE GENOMIC DNA]</scope>
    <source>
        <strain evidence="3">cv. Hale</strain>
    </source>
</reference>